<gene>
    <name evidence="1" type="ORF">Smic_30380</name>
</gene>
<proteinExistence type="predicted"/>
<dbReference type="EMBL" id="BLWD01000001">
    <property type="protein sequence ID" value="GFN04482.1"/>
    <property type="molecule type" value="Genomic_DNA"/>
</dbReference>
<comment type="caution">
    <text evidence="1">The sequence shown here is derived from an EMBL/GenBank/DDBJ whole genome shotgun (WGS) entry which is preliminary data.</text>
</comment>
<dbReference type="Proteomes" id="UP000498740">
    <property type="component" value="Unassembled WGS sequence"/>
</dbReference>
<name>A0A7J0CPQ7_STRMI</name>
<evidence type="ECO:0000313" key="1">
    <source>
        <dbReference type="EMBL" id="GFN04482.1"/>
    </source>
</evidence>
<sequence>MPRPGDALQLLVERVEPQIDQAGEGGLRVDGHDTAAVAVRTQEAQLFEPAYPGTGLPGFVVEQEVEVVGGGAGVAQEVAVDLFLGLGDPENRHLVLAHVRPDTRYLVSA</sequence>
<dbReference type="AlphaFoldDB" id="A0A7J0CPQ7"/>
<reference evidence="1 2" key="1">
    <citation type="submission" date="2020-05" db="EMBL/GenBank/DDBJ databases">
        <title>Whole genome shotgun sequence of Streptomyces microflavus NBRC 13062.</title>
        <authorList>
            <person name="Komaki H."/>
            <person name="Tamura T."/>
        </authorList>
    </citation>
    <scope>NUCLEOTIDE SEQUENCE [LARGE SCALE GENOMIC DNA]</scope>
    <source>
        <strain evidence="1 2">NBRC 13062</strain>
    </source>
</reference>
<evidence type="ECO:0000313" key="2">
    <source>
        <dbReference type="Proteomes" id="UP000498740"/>
    </source>
</evidence>
<protein>
    <submittedName>
        <fullName evidence="1">Uncharacterized protein</fullName>
    </submittedName>
</protein>
<organism evidence="1 2">
    <name type="scientific">Streptomyces microflavus</name>
    <name type="common">Streptomyces lipmanii</name>
    <dbReference type="NCBI Taxonomy" id="1919"/>
    <lineage>
        <taxon>Bacteria</taxon>
        <taxon>Bacillati</taxon>
        <taxon>Actinomycetota</taxon>
        <taxon>Actinomycetes</taxon>
        <taxon>Kitasatosporales</taxon>
        <taxon>Streptomycetaceae</taxon>
        <taxon>Streptomyces</taxon>
    </lineage>
</organism>
<accession>A0A7J0CPQ7</accession>